<dbReference type="AlphaFoldDB" id="B3T3M0"/>
<organism evidence="1">
    <name type="scientific">uncultured marine microorganism HF4000_ANIW133B20</name>
    <dbReference type="NCBI Taxonomy" id="455528"/>
    <lineage>
        <taxon>unclassified sequences</taxon>
        <taxon>environmental samples</taxon>
    </lineage>
</organism>
<name>B3T3M0_9ZZZZ</name>
<gene>
    <name evidence="1" type="ORF">ALOHA_HF4000ANIW133B20ctg3g12</name>
</gene>
<accession>B3T3M0</accession>
<reference evidence="1" key="1">
    <citation type="journal article" date="2008" name="ISME J.">
        <title>Genomic patterns of recombination, clonal divergence and environment in marine microbial populations.</title>
        <authorList>
            <person name="Konstantinidis K.T."/>
            <person name="Delong E.F."/>
        </authorList>
    </citation>
    <scope>NUCLEOTIDE SEQUENCE</scope>
</reference>
<protein>
    <submittedName>
        <fullName evidence="1">Uncharacterized protein</fullName>
    </submittedName>
</protein>
<proteinExistence type="predicted"/>
<dbReference type="EMBL" id="EU016594">
    <property type="protein sequence ID" value="ABZ07179.1"/>
    <property type="molecule type" value="Genomic_DNA"/>
</dbReference>
<evidence type="ECO:0000313" key="1">
    <source>
        <dbReference type="EMBL" id="ABZ07179.1"/>
    </source>
</evidence>
<sequence length="94" mass="10469">MPMKPCITSFMILVFCQVLPAGAGGRNCIDEAGKRHADILVEWCKAVSPATHPPCNTANSCDLIIDEIKRGCAFVRQEEASPYYCQLTYPRNYE</sequence>